<dbReference type="AlphaFoldDB" id="A0A1N7P711"/>
<keyword evidence="2" id="KW-0808">Transferase</keyword>
<dbReference type="SUPFAM" id="SSF53756">
    <property type="entry name" value="UDP-Glycosyltransferase/glycogen phosphorylase"/>
    <property type="match status" value="1"/>
</dbReference>
<keyword evidence="3" id="KW-1185">Reference proteome</keyword>
<gene>
    <name evidence="2" type="ORF">SAMN05421759_11336</name>
</gene>
<evidence type="ECO:0000313" key="2">
    <source>
        <dbReference type="EMBL" id="SIT06316.1"/>
    </source>
</evidence>
<dbReference type="EMBL" id="FTOQ01000013">
    <property type="protein sequence ID" value="SIT06316.1"/>
    <property type="molecule type" value="Genomic_DNA"/>
</dbReference>
<dbReference type="Gene3D" id="3.40.50.2000">
    <property type="entry name" value="Glycogen Phosphorylase B"/>
    <property type="match status" value="1"/>
</dbReference>
<name>A0A1N7P711_9RHOB</name>
<evidence type="ECO:0000259" key="1">
    <source>
        <dbReference type="Pfam" id="PF22059"/>
    </source>
</evidence>
<dbReference type="InterPro" id="IPR054299">
    <property type="entry name" value="GumK_N"/>
</dbReference>
<organism evidence="2 3">
    <name type="scientific">Roseivivax lentus</name>
    <dbReference type="NCBI Taxonomy" id="633194"/>
    <lineage>
        <taxon>Bacteria</taxon>
        <taxon>Pseudomonadati</taxon>
        <taxon>Pseudomonadota</taxon>
        <taxon>Alphaproteobacteria</taxon>
        <taxon>Rhodobacterales</taxon>
        <taxon>Roseobacteraceae</taxon>
        <taxon>Roseivivax</taxon>
    </lineage>
</organism>
<feature type="domain" description="Glucuronosyltransferase GumK N-terminal" evidence="1">
    <location>
        <begin position="6"/>
        <end position="173"/>
    </location>
</feature>
<protein>
    <submittedName>
        <fullName evidence="2">2-beta-glucuronyltransferase</fullName>
    </submittedName>
</protein>
<dbReference type="Gene3D" id="3.40.50.11010">
    <property type="match status" value="1"/>
</dbReference>
<accession>A0A1N7P711</accession>
<dbReference type="GO" id="GO:0016740">
    <property type="term" value="F:transferase activity"/>
    <property type="evidence" value="ECO:0007669"/>
    <property type="project" value="UniProtKB-KW"/>
</dbReference>
<dbReference type="RefSeq" id="WP_076449713.1">
    <property type="nucleotide sequence ID" value="NZ_FTOQ01000013.1"/>
</dbReference>
<dbReference type="Pfam" id="PF22059">
    <property type="entry name" value="GumK_N"/>
    <property type="match status" value="1"/>
</dbReference>
<dbReference type="OrthoDB" id="495599at2"/>
<proteinExistence type="predicted"/>
<sequence>MKRALLLSTHLPWSDRRASFHWIAEALCGAGWQVDFATVGQSRLARLRGSGRHSDCQPVAGRAEVAPGLWHLFTPQLLHPLRTGLSPLDHGLGVVWRRASRKWVPILRPSLLRADVVIVESGAPLTLVPLLREIAPRVPIVYRVNDDLTGMRLPDWLKEAEAPLAAMCDRISLASAELGRRFEHPNVTIDPMGVPRGALPSKDSTLDPFLPRHPMEAVCAGTSHIDFPTLCDWAAGHASWRCHVIGGVKARPPSLPRNLVLHGEMPYRDMLSFVAHADVGLAAYRDRPGVEYQRAHSNRIQLYRHYGLPILGPERLCHPSIPALVGYDAPDAAFRCETWTRRPERLPDWSELARALVQ</sequence>
<evidence type="ECO:0000313" key="3">
    <source>
        <dbReference type="Proteomes" id="UP000186684"/>
    </source>
</evidence>
<dbReference type="Proteomes" id="UP000186684">
    <property type="component" value="Unassembled WGS sequence"/>
</dbReference>
<dbReference type="STRING" id="633194.SAMN05421759_11336"/>
<reference evidence="3" key="1">
    <citation type="submission" date="2017-01" db="EMBL/GenBank/DDBJ databases">
        <authorList>
            <person name="Varghese N."/>
            <person name="Submissions S."/>
        </authorList>
    </citation>
    <scope>NUCLEOTIDE SEQUENCE [LARGE SCALE GENOMIC DNA]</scope>
    <source>
        <strain evidence="3">DSM 29430</strain>
    </source>
</reference>